<dbReference type="Pfam" id="PF08434">
    <property type="entry name" value="CLCA"/>
    <property type="match status" value="1"/>
</dbReference>
<dbReference type="AlphaFoldDB" id="A0A6I8PQ84"/>
<evidence type="ECO:0000256" key="12">
    <source>
        <dbReference type="SAM" id="SignalP"/>
    </source>
</evidence>
<dbReference type="SUPFAM" id="SSF53300">
    <property type="entry name" value="vWA-like"/>
    <property type="match status" value="1"/>
</dbReference>
<protein>
    <recommendedName>
        <fullName evidence="13">VWFA domain-containing protein</fullName>
    </recommendedName>
</protein>
<dbReference type="GO" id="GO:0006508">
    <property type="term" value="P:proteolysis"/>
    <property type="evidence" value="ECO:0007669"/>
    <property type="project" value="UniProtKB-KW"/>
</dbReference>
<dbReference type="Bgee" id="ENSOANG00000014537">
    <property type="expression patterns" value="Expressed in testis"/>
</dbReference>
<reference evidence="14 15" key="1">
    <citation type="journal article" date="2008" name="Nature">
        <title>Genome analysis of the platypus reveals unique signatures of evolution.</title>
        <authorList>
            <person name="Warren W.C."/>
            <person name="Hillier L.W."/>
            <person name="Marshall Graves J.A."/>
            <person name="Birney E."/>
            <person name="Ponting C.P."/>
            <person name="Grutzner F."/>
            <person name="Belov K."/>
            <person name="Miller W."/>
            <person name="Clarke L."/>
            <person name="Chinwalla A.T."/>
            <person name="Yang S.P."/>
            <person name="Heger A."/>
            <person name="Locke D.P."/>
            <person name="Miethke P."/>
            <person name="Waters P.D."/>
            <person name="Veyrunes F."/>
            <person name="Fulton L."/>
            <person name="Fulton B."/>
            <person name="Graves T."/>
            <person name="Wallis J."/>
            <person name="Puente X.S."/>
            <person name="Lopez-Otin C."/>
            <person name="Ordonez G.R."/>
            <person name="Eichler E.E."/>
            <person name="Chen L."/>
            <person name="Cheng Z."/>
            <person name="Deakin J.E."/>
            <person name="Alsop A."/>
            <person name="Thompson K."/>
            <person name="Kirby P."/>
            <person name="Papenfuss A.T."/>
            <person name="Wakefield M.J."/>
            <person name="Olender T."/>
            <person name="Lancet D."/>
            <person name="Huttley G.A."/>
            <person name="Smit A.F."/>
            <person name="Pask A."/>
            <person name="Temple-Smith P."/>
            <person name="Batzer M.A."/>
            <person name="Walker J.A."/>
            <person name="Konkel M.K."/>
            <person name="Harris R.S."/>
            <person name="Whittington C.M."/>
            <person name="Wong E.S."/>
            <person name="Gemmell N.J."/>
            <person name="Buschiazzo E."/>
            <person name="Vargas Jentzsch I.M."/>
            <person name="Merkel A."/>
            <person name="Schmitz J."/>
            <person name="Zemann A."/>
            <person name="Churakov G."/>
            <person name="Kriegs J.O."/>
            <person name="Brosius J."/>
            <person name="Murchison E.P."/>
            <person name="Sachidanandam R."/>
            <person name="Smith C."/>
            <person name="Hannon G.J."/>
            <person name="Tsend-Ayush E."/>
            <person name="McMillan D."/>
            <person name="Attenborough R."/>
            <person name="Rens W."/>
            <person name="Ferguson-Smith M."/>
            <person name="Lefevre C.M."/>
            <person name="Sharp J.A."/>
            <person name="Nicholas K.R."/>
            <person name="Ray D.A."/>
            <person name="Kube M."/>
            <person name="Reinhardt R."/>
            <person name="Pringle T.H."/>
            <person name="Taylor J."/>
            <person name="Jones R.C."/>
            <person name="Nixon B."/>
            <person name="Dacheux J.L."/>
            <person name="Niwa H."/>
            <person name="Sekita Y."/>
            <person name="Huang X."/>
            <person name="Stark A."/>
            <person name="Kheradpour P."/>
            <person name="Kellis M."/>
            <person name="Flicek P."/>
            <person name="Chen Y."/>
            <person name="Webber C."/>
            <person name="Hardison R."/>
            <person name="Nelson J."/>
            <person name="Hallsworth-Pepin K."/>
            <person name="Delehaunty K."/>
            <person name="Markovic C."/>
            <person name="Minx P."/>
            <person name="Feng Y."/>
            <person name="Kremitzki C."/>
            <person name="Mitreva M."/>
            <person name="Glasscock J."/>
            <person name="Wylie T."/>
            <person name="Wohldmann P."/>
            <person name="Thiru P."/>
            <person name="Nhan M.N."/>
            <person name="Pohl C.S."/>
            <person name="Smith S.M."/>
            <person name="Hou S."/>
            <person name="Nefedov M."/>
            <person name="de Jong P.J."/>
            <person name="Renfree M.B."/>
            <person name="Mardis E.R."/>
            <person name="Wilson R.K."/>
        </authorList>
    </citation>
    <scope>NUCLEOTIDE SEQUENCE [LARGE SCALE GENOMIC DNA]</scope>
    <source>
        <strain evidence="14 15">Glennie</strain>
    </source>
</reference>
<dbReference type="InParanoid" id="A0A6I8PQ84"/>
<feature type="transmembrane region" description="Helical" evidence="11">
    <location>
        <begin position="890"/>
        <end position="912"/>
    </location>
</feature>
<keyword evidence="11" id="KW-0812">Transmembrane</keyword>
<dbReference type="CDD" id="cd00198">
    <property type="entry name" value="vWFA"/>
    <property type="match status" value="1"/>
</dbReference>
<dbReference type="GeneTree" id="ENSGT00940000154682"/>
<evidence type="ECO:0000256" key="1">
    <source>
        <dbReference type="ARBA" id="ARBA00006398"/>
    </source>
</evidence>
<dbReference type="PANTHER" id="PTHR10579">
    <property type="entry name" value="CALCIUM-ACTIVATED CHLORIDE CHANNEL REGULATOR"/>
    <property type="match status" value="1"/>
</dbReference>
<dbReference type="Gene3D" id="3.40.50.410">
    <property type="entry name" value="von Willebrand factor, type A domain"/>
    <property type="match status" value="1"/>
</dbReference>
<dbReference type="Ensembl" id="ENSOANT00000066752.1">
    <property type="protein sequence ID" value="ENSOANP00000054590.1"/>
    <property type="gene ID" value="ENSOANG00000014537.2"/>
</dbReference>
<dbReference type="SMART" id="SM00327">
    <property type="entry name" value="VWA"/>
    <property type="match status" value="1"/>
</dbReference>
<evidence type="ECO:0000256" key="3">
    <source>
        <dbReference type="ARBA" id="ARBA00022670"/>
    </source>
</evidence>
<name>A0A6I8PQ84_ORNAN</name>
<reference evidence="14" key="3">
    <citation type="submission" date="2025-09" db="UniProtKB">
        <authorList>
            <consortium name="Ensembl"/>
        </authorList>
    </citation>
    <scope>IDENTIFICATION</scope>
    <source>
        <strain evidence="14">Glennie</strain>
    </source>
</reference>
<keyword evidence="6" id="KW-0378">Hydrolase</keyword>
<comment type="similarity">
    <text evidence="1">Belongs to the CLCR family.</text>
</comment>
<dbReference type="PROSITE" id="PS50234">
    <property type="entry name" value="VWFA"/>
    <property type="match status" value="1"/>
</dbReference>
<dbReference type="InterPro" id="IPR002035">
    <property type="entry name" value="VWF_A"/>
</dbReference>
<reference evidence="14" key="2">
    <citation type="submission" date="2025-08" db="UniProtKB">
        <authorList>
            <consortium name="Ensembl"/>
        </authorList>
    </citation>
    <scope>IDENTIFICATION</scope>
    <source>
        <strain evidence="14">Glennie</strain>
    </source>
</reference>
<dbReference type="InterPro" id="IPR004727">
    <property type="entry name" value="CLCA_chordata"/>
</dbReference>
<evidence type="ECO:0000256" key="5">
    <source>
        <dbReference type="ARBA" id="ARBA00022729"/>
    </source>
</evidence>
<dbReference type="Pfam" id="PF13519">
    <property type="entry name" value="VWA_2"/>
    <property type="match status" value="1"/>
</dbReference>
<keyword evidence="7" id="KW-0862">Zinc</keyword>
<feature type="domain" description="VWFA" evidence="13">
    <location>
        <begin position="306"/>
        <end position="480"/>
    </location>
</feature>
<evidence type="ECO:0000256" key="7">
    <source>
        <dbReference type="ARBA" id="ARBA00022833"/>
    </source>
</evidence>
<dbReference type="NCBIfam" id="NF041940">
    <property type="entry name" value="choice_anch_X"/>
    <property type="match status" value="1"/>
</dbReference>
<evidence type="ECO:0000259" key="13">
    <source>
        <dbReference type="PROSITE" id="PS50234"/>
    </source>
</evidence>
<dbReference type="PANTHER" id="PTHR10579:SF42">
    <property type="entry name" value="CHLORIDE CHANNEL ACCESSORY 3B"/>
    <property type="match status" value="1"/>
</dbReference>
<dbReference type="FunFam" id="2.60.40.10:FF:001134">
    <property type="entry name" value="Calcium-activated chloride channel regulator 1"/>
    <property type="match status" value="1"/>
</dbReference>
<keyword evidence="11" id="KW-0472">Membrane</keyword>
<dbReference type="FunFam" id="3.40.50.410:FF:000034">
    <property type="entry name" value="calcium-activated chloride channel regulator 1"/>
    <property type="match status" value="1"/>
</dbReference>
<dbReference type="NCBIfam" id="TIGR00868">
    <property type="entry name" value="hCaCC"/>
    <property type="match status" value="1"/>
</dbReference>
<keyword evidence="11" id="KW-1133">Transmembrane helix</keyword>
<keyword evidence="9" id="KW-0325">Glycoprotein</keyword>
<dbReference type="InterPro" id="IPR051266">
    <property type="entry name" value="CLCR"/>
</dbReference>
<proteinExistence type="inferred from homology"/>
<keyword evidence="3" id="KW-0645">Protease</keyword>
<feature type="chain" id="PRO_5026355994" description="VWFA domain-containing protein" evidence="12">
    <location>
        <begin position="22"/>
        <end position="917"/>
    </location>
</feature>
<evidence type="ECO:0000313" key="14">
    <source>
        <dbReference type="Ensembl" id="ENSOANP00000054590.1"/>
    </source>
</evidence>
<keyword evidence="15" id="KW-1185">Reference proteome</keyword>
<keyword evidence="2" id="KW-0813">Transport</keyword>
<evidence type="ECO:0000256" key="4">
    <source>
        <dbReference type="ARBA" id="ARBA00022723"/>
    </source>
</evidence>
<dbReference type="InterPro" id="IPR013642">
    <property type="entry name" value="CLCA_N"/>
</dbReference>
<dbReference type="Proteomes" id="UP000002279">
    <property type="component" value="Chromosome 4"/>
</dbReference>
<evidence type="ECO:0000256" key="6">
    <source>
        <dbReference type="ARBA" id="ARBA00022801"/>
    </source>
</evidence>
<keyword evidence="10" id="KW-0868">Chloride</keyword>
<evidence type="ECO:0000256" key="10">
    <source>
        <dbReference type="ARBA" id="ARBA00023214"/>
    </source>
</evidence>
<gene>
    <name evidence="14" type="primary">LOC103167695</name>
</gene>
<keyword evidence="8" id="KW-0482">Metalloprotease</keyword>
<dbReference type="OMA" id="THINMLT"/>
<keyword evidence="5 12" id="KW-0732">Signal</keyword>
<evidence type="ECO:0000256" key="8">
    <source>
        <dbReference type="ARBA" id="ARBA00023049"/>
    </source>
</evidence>
<sequence>MMASNLFLVLAFSLLLQQGTTSMIHLNSNRYENLVIAINPDVPEDEKIIDKIKEMVSEASMYLFQATEKRFYFGNVSILIPTTWQSEASYLIPKLESYDKADVIVADPFVKYGDDPYTLQFGDCGTMGRYIHFTPNFFSDKSLDQYGPRGRVFVHEWAHFRWGVFDEYDMNNPFYFSSQKTIEATRCSIGIEGVARVIVNQGGSYIERLCRSDDQTGLYEAKCVFIPKQDQEEKSSLMFMQSLDSVVGFCNSKTHNTEAPNMQNKICKYRSTWDIIMNSTDFQNTSPMKEKPPLPTFSLLQARDRVVCLVLDKSQSMGVRLNGSNRLSRMNQAAEVFLLQIVEIGSSVGIVTFDTTAKIQHPLKQITVHDDRVTLTTKLPKKSSGGTSICSGVREGFAAIKRVMPNTYGSEIVLLTDGEDGKIGTCISEVIESGAIIHTIALGPSAAKELEKLSNLTGGLQFSATDKLDSNGLIDAFSKISSGSGNISQQSIQLESTGLKVSASQWLNGTVTIDSTVGNDTFFVVTWELKAPSIFLWDPKGKQYENNNFSMATDVKTARLQLPGTAEVGIWTYQLKNSESSPQVLTMTVTSRAANSNVPPVTVTAHMNNDKNDPSKPMVVYAEVSQGFLPVLQANVTAIIESEKGIVTNLQLLDNGAGADVFKNDGIYSRYFKVNNGDGRYSLKVQAKAKKSTAKLSLRRQQGHALYIPGYVKNGKKLHPPRPEIPESELQAKLESFSRTASGGSFVATGTSVTQSFPPCRVSDLEAKMEDNHIRLSWTAPGDEYDEGRAKEYIIRISQNIADLRDQFDDAHQVNTTDLTPKDAHSLETYMFEPENITIENGTNIFIAIQTINQANLISDVSNIAQAAKFVPPKDIPPGSSNSGVSISTIVMAVVGSVVVICISVSATLCILNKKRH</sequence>
<evidence type="ECO:0000313" key="15">
    <source>
        <dbReference type="Proteomes" id="UP000002279"/>
    </source>
</evidence>
<evidence type="ECO:0000256" key="9">
    <source>
        <dbReference type="ARBA" id="ARBA00023180"/>
    </source>
</evidence>
<feature type="signal peptide" evidence="12">
    <location>
        <begin position="1"/>
        <end position="21"/>
    </location>
</feature>
<dbReference type="GO" id="GO:0046872">
    <property type="term" value="F:metal ion binding"/>
    <property type="evidence" value="ECO:0007669"/>
    <property type="project" value="UniProtKB-KW"/>
</dbReference>
<dbReference type="GO" id="GO:0008237">
    <property type="term" value="F:metallopeptidase activity"/>
    <property type="evidence" value="ECO:0007669"/>
    <property type="project" value="UniProtKB-KW"/>
</dbReference>
<accession>A0A6I8PQ84</accession>
<dbReference type="GO" id="GO:0005229">
    <property type="term" value="F:intracellularly calcium-gated chloride channel activity"/>
    <property type="evidence" value="ECO:0000318"/>
    <property type="project" value="GO_Central"/>
</dbReference>
<organism evidence="14 15">
    <name type="scientific">Ornithorhynchus anatinus</name>
    <name type="common">Duckbill platypus</name>
    <dbReference type="NCBI Taxonomy" id="9258"/>
    <lineage>
        <taxon>Eukaryota</taxon>
        <taxon>Metazoa</taxon>
        <taxon>Chordata</taxon>
        <taxon>Craniata</taxon>
        <taxon>Vertebrata</taxon>
        <taxon>Euteleostomi</taxon>
        <taxon>Mammalia</taxon>
        <taxon>Monotremata</taxon>
        <taxon>Ornithorhynchidae</taxon>
        <taxon>Ornithorhynchus</taxon>
    </lineage>
</organism>
<keyword evidence="4" id="KW-0479">Metal-binding</keyword>
<evidence type="ECO:0000256" key="2">
    <source>
        <dbReference type="ARBA" id="ARBA00022448"/>
    </source>
</evidence>
<dbReference type="InterPro" id="IPR036465">
    <property type="entry name" value="vWFA_dom_sf"/>
</dbReference>
<dbReference type="GO" id="GO:0005886">
    <property type="term" value="C:plasma membrane"/>
    <property type="evidence" value="ECO:0000318"/>
    <property type="project" value="GO_Central"/>
</dbReference>
<evidence type="ECO:0000256" key="11">
    <source>
        <dbReference type="SAM" id="Phobius"/>
    </source>
</evidence>